<comment type="caution">
    <text evidence="2">The sequence shown here is derived from an EMBL/GenBank/DDBJ whole genome shotgun (WGS) entry which is preliminary data.</text>
</comment>
<evidence type="ECO:0000256" key="1">
    <source>
        <dbReference type="SAM" id="Phobius"/>
    </source>
</evidence>
<keyword evidence="1" id="KW-0472">Membrane</keyword>
<keyword evidence="1" id="KW-0812">Transmembrane</keyword>
<accession>A0AB36EI66</accession>
<reference evidence="2 3" key="1">
    <citation type="submission" date="2016-06" db="EMBL/GenBank/DDBJ databases">
        <title>Simultaneous identification of Haemophilus influenzae and Haemophilus haemolyticus using TaqMan real-time PCR.</title>
        <authorList>
            <person name="Price E.P."/>
            <person name="Sarovich D.S."/>
            <person name="Harris T."/>
            <person name="Spargo J.C."/>
            <person name="Nosworthy E."/>
            <person name="Beissbarth J."/>
            <person name="Smith-Vaughan H.C."/>
        </authorList>
    </citation>
    <scope>NUCLEOTIDE SEQUENCE [LARGE SCALE GENOMIC DNA]</scope>
    <source>
        <strain evidence="2 3">ATCC 9796</strain>
    </source>
</reference>
<protein>
    <submittedName>
        <fullName evidence="2">Uncharacterized protein</fullName>
    </submittedName>
</protein>
<dbReference type="Proteomes" id="UP000092740">
    <property type="component" value="Unassembled WGS sequence"/>
</dbReference>
<feature type="transmembrane region" description="Helical" evidence="1">
    <location>
        <begin position="6"/>
        <end position="34"/>
    </location>
</feature>
<name>A0AB36EI66_HAEPA</name>
<evidence type="ECO:0000313" key="3">
    <source>
        <dbReference type="Proteomes" id="UP000092740"/>
    </source>
</evidence>
<sequence>MDAGMGSGSLGCLVVGMVYTAVAFIVFVILGVMLNSRFKNKVQQENDEKPFDLSQIQEEKYDDIIRYYTESDEEHKARK</sequence>
<dbReference type="EMBL" id="MAQD01000001">
    <property type="protein sequence ID" value="OBY53592.1"/>
    <property type="molecule type" value="Genomic_DNA"/>
</dbReference>
<gene>
    <name evidence="2" type="ORF">BBB48_02300</name>
</gene>
<evidence type="ECO:0000313" key="2">
    <source>
        <dbReference type="EMBL" id="OBY53592.1"/>
    </source>
</evidence>
<organism evidence="2 3">
    <name type="scientific">Haemophilus parainfluenzae</name>
    <dbReference type="NCBI Taxonomy" id="729"/>
    <lineage>
        <taxon>Bacteria</taxon>
        <taxon>Pseudomonadati</taxon>
        <taxon>Pseudomonadota</taxon>
        <taxon>Gammaproteobacteria</taxon>
        <taxon>Pasteurellales</taxon>
        <taxon>Pasteurellaceae</taxon>
        <taxon>Haemophilus</taxon>
    </lineage>
</organism>
<keyword evidence="1" id="KW-1133">Transmembrane helix</keyword>
<proteinExistence type="predicted"/>
<dbReference type="AlphaFoldDB" id="A0AB36EI66"/>